<dbReference type="SUPFAM" id="SSF52172">
    <property type="entry name" value="CheY-like"/>
    <property type="match status" value="1"/>
</dbReference>
<dbReference type="PROSITE" id="PS51755">
    <property type="entry name" value="OMPR_PHOB"/>
    <property type="match status" value="1"/>
</dbReference>
<sequence>MNQEKVLVIEDDKNICHIIALYLKKRNYSVECCHDGLEAYRKFKSNRYDVIVLDLMLPGLDGYSLCNKVREDSSTPIIMLTAKGTLEEKVKGLNLGADDYLTKPFDMHELIARIEAILRRRKMDYQEVKIKHSNRLTYDNLVFDVDSFIIYLNEQIIDVPRREAQLLQYLMQHPNQVLKRNELIENIWGWDFEGEDRVIDLYVKRLRKRLKTAQKQNWSIKTVWGIGYKFEVNRIV</sequence>
<dbReference type="InterPro" id="IPR001789">
    <property type="entry name" value="Sig_transdc_resp-reg_receiver"/>
</dbReference>
<evidence type="ECO:0000256" key="5">
    <source>
        <dbReference type="ARBA" id="ARBA00023125"/>
    </source>
</evidence>
<evidence type="ECO:0000256" key="6">
    <source>
        <dbReference type="ARBA" id="ARBA00023163"/>
    </source>
</evidence>
<dbReference type="GO" id="GO:0000156">
    <property type="term" value="F:phosphorelay response regulator activity"/>
    <property type="evidence" value="ECO:0007669"/>
    <property type="project" value="TreeGrafter"/>
</dbReference>
<keyword evidence="5 9" id="KW-0238">DNA-binding</keyword>
<evidence type="ECO:0000256" key="9">
    <source>
        <dbReference type="PROSITE-ProRule" id="PRU01091"/>
    </source>
</evidence>
<keyword evidence="4" id="KW-0805">Transcription regulation</keyword>
<name>A0A239DCW7_9FIRM</name>
<keyword evidence="6" id="KW-0804">Transcription</keyword>
<keyword evidence="13" id="KW-1185">Reference proteome</keyword>
<proteinExistence type="predicted"/>
<organism evidence="12 13">
    <name type="scientific">Anaerovirgula multivorans</name>
    <dbReference type="NCBI Taxonomy" id="312168"/>
    <lineage>
        <taxon>Bacteria</taxon>
        <taxon>Bacillati</taxon>
        <taxon>Bacillota</taxon>
        <taxon>Clostridia</taxon>
        <taxon>Peptostreptococcales</taxon>
        <taxon>Natronincolaceae</taxon>
        <taxon>Anaerovirgula</taxon>
    </lineage>
</organism>
<feature type="modified residue" description="4-aspartylphosphate" evidence="8">
    <location>
        <position position="54"/>
    </location>
</feature>
<dbReference type="PANTHER" id="PTHR48111">
    <property type="entry name" value="REGULATOR OF RPOS"/>
    <property type="match status" value="1"/>
</dbReference>
<dbReference type="CDD" id="cd00383">
    <property type="entry name" value="trans_reg_C"/>
    <property type="match status" value="1"/>
</dbReference>
<dbReference type="Pfam" id="PF00072">
    <property type="entry name" value="Response_reg"/>
    <property type="match status" value="1"/>
</dbReference>
<dbReference type="OrthoDB" id="9790442at2"/>
<keyword evidence="3" id="KW-0902">Two-component regulatory system</keyword>
<evidence type="ECO:0000256" key="8">
    <source>
        <dbReference type="PROSITE-ProRule" id="PRU00169"/>
    </source>
</evidence>
<protein>
    <recommendedName>
        <fullName evidence="1">Stage 0 sporulation protein A homolog</fullName>
    </recommendedName>
</protein>
<reference evidence="12 13" key="1">
    <citation type="submission" date="2017-06" db="EMBL/GenBank/DDBJ databases">
        <authorList>
            <person name="Kim H.J."/>
            <person name="Triplett B.A."/>
        </authorList>
    </citation>
    <scope>NUCLEOTIDE SEQUENCE [LARGE SCALE GENOMIC DNA]</scope>
    <source>
        <strain evidence="12 13">SCA</strain>
    </source>
</reference>
<dbReference type="InterPro" id="IPR039420">
    <property type="entry name" value="WalR-like"/>
</dbReference>
<feature type="DNA-binding region" description="OmpR/PhoB-type" evidence="9">
    <location>
        <begin position="133"/>
        <end position="232"/>
    </location>
</feature>
<gene>
    <name evidence="12" type="ORF">SAMN05446037_100794</name>
</gene>
<feature type="domain" description="OmpR/PhoB-type" evidence="11">
    <location>
        <begin position="133"/>
        <end position="232"/>
    </location>
</feature>
<evidence type="ECO:0000256" key="1">
    <source>
        <dbReference type="ARBA" id="ARBA00018672"/>
    </source>
</evidence>
<comment type="function">
    <text evidence="7">May play the central regulatory role in sporulation. It may be an element of the effector pathway responsible for the activation of sporulation genes in response to nutritional stress. Spo0A may act in concert with spo0H (a sigma factor) to control the expression of some genes that are critical to the sporulation process.</text>
</comment>
<dbReference type="GO" id="GO:0006355">
    <property type="term" value="P:regulation of DNA-templated transcription"/>
    <property type="evidence" value="ECO:0007669"/>
    <property type="project" value="InterPro"/>
</dbReference>
<dbReference type="GO" id="GO:0005829">
    <property type="term" value="C:cytosol"/>
    <property type="evidence" value="ECO:0007669"/>
    <property type="project" value="TreeGrafter"/>
</dbReference>
<evidence type="ECO:0000313" key="12">
    <source>
        <dbReference type="EMBL" id="SNS29704.1"/>
    </source>
</evidence>
<evidence type="ECO:0000256" key="7">
    <source>
        <dbReference type="ARBA" id="ARBA00024867"/>
    </source>
</evidence>
<evidence type="ECO:0000259" key="11">
    <source>
        <dbReference type="PROSITE" id="PS51755"/>
    </source>
</evidence>
<dbReference type="FunFam" id="3.40.50.2300:FF:000001">
    <property type="entry name" value="DNA-binding response regulator PhoB"/>
    <property type="match status" value="1"/>
</dbReference>
<dbReference type="InterPro" id="IPR036388">
    <property type="entry name" value="WH-like_DNA-bd_sf"/>
</dbReference>
<dbReference type="InterPro" id="IPR001867">
    <property type="entry name" value="OmpR/PhoB-type_DNA-bd"/>
</dbReference>
<accession>A0A239DCW7</accession>
<dbReference type="RefSeq" id="WP_089282604.1">
    <property type="nucleotide sequence ID" value="NZ_FZOJ01000007.1"/>
</dbReference>
<evidence type="ECO:0000256" key="3">
    <source>
        <dbReference type="ARBA" id="ARBA00023012"/>
    </source>
</evidence>
<evidence type="ECO:0000256" key="2">
    <source>
        <dbReference type="ARBA" id="ARBA00022553"/>
    </source>
</evidence>
<dbReference type="Gene3D" id="6.10.250.690">
    <property type="match status" value="1"/>
</dbReference>
<dbReference type="PROSITE" id="PS50110">
    <property type="entry name" value="RESPONSE_REGULATORY"/>
    <property type="match status" value="1"/>
</dbReference>
<feature type="domain" description="Response regulatory" evidence="10">
    <location>
        <begin position="5"/>
        <end position="118"/>
    </location>
</feature>
<dbReference type="InterPro" id="IPR011006">
    <property type="entry name" value="CheY-like_superfamily"/>
</dbReference>
<dbReference type="Gene3D" id="1.10.10.10">
    <property type="entry name" value="Winged helix-like DNA-binding domain superfamily/Winged helix DNA-binding domain"/>
    <property type="match status" value="1"/>
</dbReference>
<dbReference type="Pfam" id="PF00486">
    <property type="entry name" value="Trans_reg_C"/>
    <property type="match status" value="1"/>
</dbReference>
<evidence type="ECO:0000259" key="10">
    <source>
        <dbReference type="PROSITE" id="PS50110"/>
    </source>
</evidence>
<dbReference type="Proteomes" id="UP000198304">
    <property type="component" value="Unassembled WGS sequence"/>
</dbReference>
<evidence type="ECO:0000256" key="4">
    <source>
        <dbReference type="ARBA" id="ARBA00023015"/>
    </source>
</evidence>
<keyword evidence="2 8" id="KW-0597">Phosphoprotein</keyword>
<dbReference type="EMBL" id="FZOJ01000007">
    <property type="protein sequence ID" value="SNS29704.1"/>
    <property type="molecule type" value="Genomic_DNA"/>
</dbReference>
<dbReference type="AlphaFoldDB" id="A0A239DCW7"/>
<dbReference type="PANTHER" id="PTHR48111:SF21">
    <property type="entry name" value="DNA-BINDING DUAL MASTER TRANSCRIPTIONAL REGULATOR RPAA"/>
    <property type="match status" value="1"/>
</dbReference>
<evidence type="ECO:0000313" key="13">
    <source>
        <dbReference type="Proteomes" id="UP000198304"/>
    </source>
</evidence>
<dbReference type="GO" id="GO:0032993">
    <property type="term" value="C:protein-DNA complex"/>
    <property type="evidence" value="ECO:0007669"/>
    <property type="project" value="TreeGrafter"/>
</dbReference>
<dbReference type="SMART" id="SM00862">
    <property type="entry name" value="Trans_reg_C"/>
    <property type="match status" value="1"/>
</dbReference>
<dbReference type="GO" id="GO:0000976">
    <property type="term" value="F:transcription cis-regulatory region binding"/>
    <property type="evidence" value="ECO:0007669"/>
    <property type="project" value="TreeGrafter"/>
</dbReference>
<dbReference type="Gene3D" id="3.40.50.2300">
    <property type="match status" value="1"/>
</dbReference>
<dbReference type="SMART" id="SM00448">
    <property type="entry name" value="REC"/>
    <property type="match status" value="1"/>
</dbReference>